<protein>
    <recommendedName>
        <fullName evidence="3">DUF1641 domain-containing protein</fullName>
    </recommendedName>
</protein>
<sequence length="172" mass="19103">MKGNVSPEQQLKLGLFTEKSESYLKLIEIHEILLNQRASILKDVADAIERNDYVKLSHLLVSRSNIQTAIEEIEALHEDELNTHVSLNDRLGRALKDAAASMEAKGEDILLNVIHNLDKLNQSAHSMISKATSITSKTVSRGNKLSHHAGQLLIHKTSEGLVKLADIIQKRS</sequence>
<dbReference type="EMBL" id="JBBAXC010000012">
    <property type="protein sequence ID" value="MEI5908360.1"/>
    <property type="molecule type" value="Genomic_DNA"/>
</dbReference>
<evidence type="ECO:0000313" key="2">
    <source>
        <dbReference type="Proteomes" id="UP001312865"/>
    </source>
</evidence>
<organism evidence="1 2">
    <name type="scientific">Bacillus spongiae</name>
    <dbReference type="NCBI Taxonomy" id="2683610"/>
    <lineage>
        <taxon>Bacteria</taxon>
        <taxon>Bacillati</taxon>
        <taxon>Bacillota</taxon>
        <taxon>Bacilli</taxon>
        <taxon>Bacillales</taxon>
        <taxon>Bacillaceae</taxon>
        <taxon>Bacillus</taxon>
    </lineage>
</organism>
<reference evidence="1 2" key="1">
    <citation type="journal article" date="2018" name="J. Microbiol.">
        <title>Bacillus spongiae sp. nov., isolated from sponge of Jeju Island.</title>
        <authorList>
            <person name="Lee G.E."/>
            <person name="Im W.T."/>
            <person name="Park J.S."/>
        </authorList>
    </citation>
    <scope>NUCLEOTIDE SEQUENCE [LARGE SCALE GENOMIC DNA]</scope>
    <source>
        <strain evidence="1 2">135PIL107-10</strain>
    </source>
</reference>
<dbReference type="RefSeq" id="WP_336587804.1">
    <property type="nucleotide sequence ID" value="NZ_JBBAXC010000012.1"/>
</dbReference>
<comment type="caution">
    <text evidence="1">The sequence shown here is derived from an EMBL/GenBank/DDBJ whole genome shotgun (WGS) entry which is preliminary data.</text>
</comment>
<gene>
    <name evidence="1" type="ORF">WAK64_14990</name>
</gene>
<name>A0ABU8HGH5_9BACI</name>
<accession>A0ABU8HGH5</accession>
<dbReference type="Proteomes" id="UP001312865">
    <property type="component" value="Unassembled WGS sequence"/>
</dbReference>
<evidence type="ECO:0008006" key="3">
    <source>
        <dbReference type="Google" id="ProtNLM"/>
    </source>
</evidence>
<keyword evidence="2" id="KW-1185">Reference proteome</keyword>
<proteinExistence type="predicted"/>
<evidence type="ECO:0000313" key="1">
    <source>
        <dbReference type="EMBL" id="MEI5908360.1"/>
    </source>
</evidence>